<feature type="signal peptide" evidence="1">
    <location>
        <begin position="1"/>
        <end position="21"/>
    </location>
</feature>
<accession>A0ABT3RIP0</accession>
<dbReference type="EMBL" id="JAPFQO010000011">
    <property type="protein sequence ID" value="MCX2741529.1"/>
    <property type="molecule type" value="Genomic_DNA"/>
</dbReference>
<protein>
    <recommendedName>
        <fullName evidence="4">YD repeat-containing protein</fullName>
    </recommendedName>
</protein>
<feature type="chain" id="PRO_5045053155" description="YD repeat-containing protein" evidence="1">
    <location>
        <begin position="22"/>
        <end position="275"/>
    </location>
</feature>
<name>A0ABT3RIP0_9BACT</name>
<dbReference type="Gene3D" id="2.180.10.10">
    <property type="entry name" value="RHS repeat-associated core"/>
    <property type="match status" value="1"/>
</dbReference>
<keyword evidence="1" id="KW-0732">Signal</keyword>
<dbReference type="PROSITE" id="PS51257">
    <property type="entry name" value="PROKAR_LIPOPROTEIN"/>
    <property type="match status" value="1"/>
</dbReference>
<proteinExistence type="predicted"/>
<gene>
    <name evidence="2" type="ORF">OO017_16330</name>
</gene>
<evidence type="ECO:0000313" key="3">
    <source>
        <dbReference type="Proteomes" id="UP001207228"/>
    </source>
</evidence>
<comment type="caution">
    <text evidence="2">The sequence shown here is derived from an EMBL/GenBank/DDBJ whole genome shotgun (WGS) entry which is preliminary data.</text>
</comment>
<dbReference type="RefSeq" id="WP_266053766.1">
    <property type="nucleotide sequence ID" value="NZ_JAPFQO010000011.1"/>
</dbReference>
<evidence type="ECO:0000256" key="1">
    <source>
        <dbReference type="SAM" id="SignalP"/>
    </source>
</evidence>
<evidence type="ECO:0000313" key="2">
    <source>
        <dbReference type="EMBL" id="MCX2741529.1"/>
    </source>
</evidence>
<organism evidence="2 3">
    <name type="scientific">Pontibacter anaerobius</name>
    <dbReference type="NCBI Taxonomy" id="2993940"/>
    <lineage>
        <taxon>Bacteria</taxon>
        <taxon>Pseudomonadati</taxon>
        <taxon>Bacteroidota</taxon>
        <taxon>Cytophagia</taxon>
        <taxon>Cytophagales</taxon>
        <taxon>Hymenobacteraceae</taxon>
        <taxon>Pontibacter</taxon>
    </lineage>
</organism>
<evidence type="ECO:0008006" key="4">
    <source>
        <dbReference type="Google" id="ProtNLM"/>
    </source>
</evidence>
<dbReference type="Proteomes" id="UP001207228">
    <property type="component" value="Unassembled WGS sequence"/>
</dbReference>
<sequence>MKFRFFTPLLALLLLVGCSEDDEPTVAPTPAPQNLCYLQEQTNNSTGASTRYTYNEFNQIIRTEHYEQENLAEVRTYTYTAAGKLAEERLLAPDGEEEISFTVYSYNPQGRVSKYEVKQRVPGLQTVHRLSSFKAVYDTRGRLTSATDYLYLNNTEVSNGSVTQTYPQSKPVVATVKSADGQTYTATYAQDSARYAPLFAVPVFLQRRPGVAYPHLSNITVFNATTGSGEEQAQVNDVAYTAEYTYNDQGYPITATYTYTGGRTESISYEYNCTE</sequence>
<keyword evidence="3" id="KW-1185">Reference proteome</keyword>
<reference evidence="2 3" key="1">
    <citation type="submission" date="2022-11" db="EMBL/GenBank/DDBJ databases">
        <title>The characterization of three novel Bacteroidetes species and genomic analysis of their roles in tidal elemental geochemical cycles.</title>
        <authorList>
            <person name="Ma K.-J."/>
        </authorList>
    </citation>
    <scope>NUCLEOTIDE SEQUENCE [LARGE SCALE GENOMIC DNA]</scope>
    <source>
        <strain evidence="2 3">M82</strain>
    </source>
</reference>